<dbReference type="Proteomes" id="UP001162131">
    <property type="component" value="Unassembled WGS sequence"/>
</dbReference>
<dbReference type="Gene3D" id="3.30.40.10">
    <property type="entry name" value="Zinc/RING finger domain, C3HC4 (zinc finger)"/>
    <property type="match status" value="1"/>
</dbReference>
<evidence type="ECO:0000256" key="2">
    <source>
        <dbReference type="SAM" id="MobiDB-lite"/>
    </source>
</evidence>
<evidence type="ECO:0000256" key="3">
    <source>
        <dbReference type="SAM" id="Phobius"/>
    </source>
</evidence>
<dbReference type="SUPFAM" id="SSF57850">
    <property type="entry name" value="RING/U-box"/>
    <property type="match status" value="1"/>
</dbReference>
<organism evidence="5 6">
    <name type="scientific">Blepharisma stoltei</name>
    <dbReference type="NCBI Taxonomy" id="1481888"/>
    <lineage>
        <taxon>Eukaryota</taxon>
        <taxon>Sar</taxon>
        <taxon>Alveolata</taxon>
        <taxon>Ciliophora</taxon>
        <taxon>Postciliodesmatophora</taxon>
        <taxon>Heterotrichea</taxon>
        <taxon>Heterotrichida</taxon>
        <taxon>Blepharismidae</taxon>
        <taxon>Blepharisma</taxon>
    </lineage>
</organism>
<dbReference type="SUPFAM" id="SSF50630">
    <property type="entry name" value="Acid proteases"/>
    <property type="match status" value="1"/>
</dbReference>
<gene>
    <name evidence="5" type="ORF">BSTOLATCC_MIC34938</name>
</gene>
<dbReference type="InterPro" id="IPR034164">
    <property type="entry name" value="Pepsin-like_dom"/>
</dbReference>
<keyword evidence="3" id="KW-0812">Transmembrane</keyword>
<comment type="similarity">
    <text evidence="1">Belongs to the peptidase A1 family.</text>
</comment>
<evidence type="ECO:0000256" key="1">
    <source>
        <dbReference type="ARBA" id="ARBA00007447"/>
    </source>
</evidence>
<proteinExistence type="inferred from homology"/>
<dbReference type="AlphaFoldDB" id="A0AAU9J6R8"/>
<dbReference type="GO" id="GO:0004190">
    <property type="term" value="F:aspartic-type endopeptidase activity"/>
    <property type="evidence" value="ECO:0007669"/>
    <property type="project" value="InterPro"/>
</dbReference>
<evidence type="ECO:0000313" key="6">
    <source>
        <dbReference type="Proteomes" id="UP001162131"/>
    </source>
</evidence>
<dbReference type="Gene3D" id="2.40.70.10">
    <property type="entry name" value="Acid Proteases"/>
    <property type="match status" value="2"/>
</dbReference>
<keyword evidence="3" id="KW-1133">Transmembrane helix</keyword>
<dbReference type="PROSITE" id="PS51767">
    <property type="entry name" value="PEPTIDASE_A1"/>
    <property type="match status" value="1"/>
</dbReference>
<feature type="compositionally biased region" description="Basic and acidic residues" evidence="2">
    <location>
        <begin position="504"/>
        <end position="514"/>
    </location>
</feature>
<name>A0AAU9J6R8_9CILI</name>
<feature type="compositionally biased region" description="Low complexity" evidence="2">
    <location>
        <begin position="383"/>
        <end position="402"/>
    </location>
</feature>
<evidence type="ECO:0000259" key="4">
    <source>
        <dbReference type="PROSITE" id="PS51767"/>
    </source>
</evidence>
<keyword evidence="6" id="KW-1185">Reference proteome</keyword>
<feature type="domain" description="Peptidase A1" evidence="4">
    <location>
        <begin position="55"/>
        <end position="364"/>
    </location>
</feature>
<dbReference type="InterPro" id="IPR021109">
    <property type="entry name" value="Peptidase_aspartic_dom_sf"/>
</dbReference>
<dbReference type="GO" id="GO:0006508">
    <property type="term" value="P:proteolysis"/>
    <property type="evidence" value="ECO:0007669"/>
    <property type="project" value="InterPro"/>
</dbReference>
<feature type="transmembrane region" description="Helical" evidence="3">
    <location>
        <begin position="447"/>
        <end position="471"/>
    </location>
</feature>
<feature type="region of interest" description="Disordered" evidence="2">
    <location>
        <begin position="383"/>
        <end position="438"/>
    </location>
</feature>
<dbReference type="InterPro" id="IPR013083">
    <property type="entry name" value="Znf_RING/FYVE/PHD"/>
</dbReference>
<reference evidence="5" key="1">
    <citation type="submission" date="2021-09" db="EMBL/GenBank/DDBJ databases">
        <authorList>
            <consortium name="AG Swart"/>
            <person name="Singh M."/>
            <person name="Singh A."/>
            <person name="Seah K."/>
            <person name="Emmerich C."/>
        </authorList>
    </citation>
    <scope>NUCLEOTIDE SEQUENCE</scope>
    <source>
        <strain evidence="5">ATCC30299</strain>
    </source>
</reference>
<feature type="compositionally biased region" description="Gly residues" evidence="2">
    <location>
        <begin position="403"/>
        <end position="419"/>
    </location>
</feature>
<dbReference type="PRINTS" id="PR00792">
    <property type="entry name" value="PEPSIN"/>
</dbReference>
<dbReference type="InterPro" id="IPR001461">
    <property type="entry name" value="Aspartic_peptidase_A1"/>
</dbReference>
<dbReference type="CDD" id="cd05471">
    <property type="entry name" value="pepsin_like"/>
    <property type="match status" value="1"/>
</dbReference>
<protein>
    <recommendedName>
        <fullName evidence="4">Peptidase A1 domain-containing protein</fullName>
    </recommendedName>
</protein>
<keyword evidence="3" id="KW-0472">Membrane</keyword>
<comment type="caution">
    <text evidence="5">The sequence shown here is derived from an EMBL/GenBank/DDBJ whole genome shotgun (WGS) entry which is preliminary data.</text>
</comment>
<dbReference type="PANTHER" id="PTHR47966">
    <property type="entry name" value="BETA-SITE APP-CLEAVING ENZYME, ISOFORM A-RELATED"/>
    <property type="match status" value="1"/>
</dbReference>
<dbReference type="Pfam" id="PF00026">
    <property type="entry name" value="Asp"/>
    <property type="match status" value="1"/>
</dbReference>
<dbReference type="InterPro" id="IPR033121">
    <property type="entry name" value="PEPTIDASE_A1"/>
</dbReference>
<dbReference type="EMBL" id="CAJZBQ010000035">
    <property type="protein sequence ID" value="CAG9323904.1"/>
    <property type="molecule type" value="Genomic_DNA"/>
</dbReference>
<accession>A0AAU9J6R8</accession>
<evidence type="ECO:0000313" key="5">
    <source>
        <dbReference type="EMBL" id="CAG9323904.1"/>
    </source>
</evidence>
<sequence length="605" mass="67568">MISLFILLSLTEALIRIPLHLDFKPSANFSNTSYPSPFRRLASSSTVTNYENYQYYVKIEIGTPPQYFSGLLSLRSSWIFIDQKNCYPCRLSSNKFDSSLSLTFQSENIYLTLDSVGQLEGYTGKDTVKIGGIAAKSQRILLVSKEHDMDNLKSDGIFGLGFSTSSDGTPSILNTFYAQHDINHIIFSLYFNDFNDPSDLPNYGQSMLIIGGHDLNKYSAESTFTYIKAKNSNGAWQVDFDSATFDGANYTNAYKAAISSGTSFILGPKDAINGILKRLHDKYDCDDVDGQLYCNCNGKYPDFIVQISGIKFTIKPAGYLIQSDSYCIPTFDYTTIAYAWVLGDSFLRRFYTIFDMENMKIGFATVGYTSQISYSNYTNSNGSGSGSSGTNSTSGSNSTNPGSGSGSSGNGSGSSGNGSGTHNSTTGNTNSTGSGSNTIDSSNEWKLTLAITLSALSVFMVWIFSLAVLFFKMRESRNIAINEQRQEELRRIEELRKIEEERRYREAHAPDHPNNRSNPAPENTKQRRKCGSVFPSELRGLTCYHYFCERDLREYLENSIKENMMEKTMRCPLDHCNGEIGLITIQALVSPNLWEKFDNYYQREL</sequence>
<feature type="region of interest" description="Disordered" evidence="2">
    <location>
        <begin position="504"/>
        <end position="529"/>
    </location>
</feature>
<feature type="compositionally biased region" description="Low complexity" evidence="2">
    <location>
        <begin position="420"/>
        <end position="438"/>
    </location>
</feature>